<dbReference type="Proteomes" id="UP001592531">
    <property type="component" value="Unassembled WGS sequence"/>
</dbReference>
<protein>
    <recommendedName>
        <fullName evidence="3">Translation initiation factor 2</fullName>
    </recommendedName>
</protein>
<reference evidence="1 2" key="1">
    <citation type="submission" date="2024-09" db="EMBL/GenBank/DDBJ databases">
        <authorList>
            <person name="Lee S.D."/>
        </authorList>
    </citation>
    <scope>NUCLEOTIDE SEQUENCE [LARGE SCALE GENOMIC DNA]</scope>
    <source>
        <strain evidence="1 2">N8-3</strain>
    </source>
</reference>
<evidence type="ECO:0008006" key="3">
    <source>
        <dbReference type="Google" id="ProtNLM"/>
    </source>
</evidence>
<name>A0ABV6VNA2_9ACTN</name>
<evidence type="ECO:0000313" key="1">
    <source>
        <dbReference type="EMBL" id="MFC1415229.1"/>
    </source>
</evidence>
<accession>A0ABV6VNA2</accession>
<organism evidence="1 2">
    <name type="scientific">Streptacidiphilus cavernicola</name>
    <dbReference type="NCBI Taxonomy" id="3342716"/>
    <lineage>
        <taxon>Bacteria</taxon>
        <taxon>Bacillati</taxon>
        <taxon>Actinomycetota</taxon>
        <taxon>Actinomycetes</taxon>
        <taxon>Kitasatosporales</taxon>
        <taxon>Streptomycetaceae</taxon>
        <taxon>Streptacidiphilus</taxon>
    </lineage>
</organism>
<dbReference type="EMBL" id="JBHFAB010000001">
    <property type="protein sequence ID" value="MFC1415229.1"/>
    <property type="molecule type" value="Genomic_DNA"/>
</dbReference>
<sequence length="435" mass="47369">MFGLSPEWLLEDGRPFVDAMVLSHPEQVERLKAACPEAAEAAVLGGDPCFDRLLAARQYRERFRRAFGVRAGQRLVVLNSTWNPQSLFGDDGGDVLPHLLHRLVEELPADEYRIVAVLHPNIWYGHGPGQVRYWLDRAQRAGLTLVDPLEHWRQALIAADAVLGDGGSVTYYAAAAGVPVVLARRSLDLLAPDSPVGRFNRTAPVLDLAQQLAPQLERLITTHRPLTEPAELTTSVPGRSAELLRSALYDLVGVPEPDRRAQLDPLPLPPWTPPEHTVPLRVATRVTRRGEVQLHRFAGPMPEGVAGAVHTAVHEDTVDVHTLALADVIHRHGRPDDVRLGSPTAWCAEILARWPHCQTAVYVTGPGTCVLRTTEGLSLELSADDAPAAGAAPAALASAVHAWLAEGRGVRTLVRRGLRVHTGRHVTSVQVRRSG</sequence>
<evidence type="ECO:0000313" key="2">
    <source>
        <dbReference type="Proteomes" id="UP001592531"/>
    </source>
</evidence>
<dbReference type="RefSeq" id="WP_380530570.1">
    <property type="nucleotide sequence ID" value="NZ_JBHFAB010000001.1"/>
</dbReference>
<dbReference type="SUPFAM" id="SSF53756">
    <property type="entry name" value="UDP-Glycosyltransferase/glycogen phosphorylase"/>
    <property type="match status" value="1"/>
</dbReference>
<gene>
    <name evidence="1" type="ORF">ACEZDE_01005</name>
</gene>
<comment type="caution">
    <text evidence="1">The sequence shown here is derived from an EMBL/GenBank/DDBJ whole genome shotgun (WGS) entry which is preliminary data.</text>
</comment>
<proteinExistence type="predicted"/>
<keyword evidence="2" id="KW-1185">Reference proteome</keyword>